<dbReference type="InterPro" id="IPR052586">
    <property type="entry name" value="ASCC2"/>
</dbReference>
<dbReference type="PROSITE" id="PS51140">
    <property type="entry name" value="CUE"/>
    <property type="match status" value="1"/>
</dbReference>
<dbReference type="GO" id="GO:0043130">
    <property type="term" value="F:ubiquitin binding"/>
    <property type="evidence" value="ECO:0007669"/>
    <property type="project" value="InterPro"/>
</dbReference>
<dbReference type="EMBL" id="GL376610">
    <property type="status" value="NOT_ANNOTATED_CDS"/>
    <property type="molecule type" value="Genomic_DNA"/>
</dbReference>
<dbReference type="Gene3D" id="1.10.8.10">
    <property type="entry name" value="DNA helicase RuvA subunit, C-terminal domain"/>
    <property type="match status" value="1"/>
</dbReference>
<dbReference type="STRING" id="431595.K3X5M3"/>
<feature type="region of interest" description="Disordered" evidence="1">
    <location>
        <begin position="558"/>
        <end position="673"/>
    </location>
</feature>
<keyword evidence="4" id="KW-1185">Reference proteome</keyword>
<dbReference type="OMA" id="GYVELCL"/>
<dbReference type="CDD" id="cd14364">
    <property type="entry name" value="CUE_ASCC2"/>
    <property type="match status" value="1"/>
</dbReference>
<evidence type="ECO:0000313" key="3">
    <source>
        <dbReference type="EnsemblProtists" id="PYU1_T012522"/>
    </source>
</evidence>
<protein>
    <recommendedName>
        <fullName evidence="2">CUE domain-containing protein</fullName>
    </recommendedName>
</protein>
<dbReference type="EnsemblProtists" id="PYU1_T012522">
    <property type="protein sequence ID" value="PYU1_T012522"/>
    <property type="gene ID" value="PYU1_G012496"/>
</dbReference>
<feature type="region of interest" description="Disordered" evidence="1">
    <location>
        <begin position="425"/>
        <end position="445"/>
    </location>
</feature>
<feature type="compositionally biased region" description="Basic and acidic residues" evidence="1">
    <location>
        <begin position="318"/>
        <end position="327"/>
    </location>
</feature>
<feature type="region of interest" description="Disordered" evidence="1">
    <location>
        <begin position="318"/>
        <end position="347"/>
    </location>
</feature>
<feature type="compositionally biased region" description="Basic and acidic residues" evidence="1">
    <location>
        <begin position="334"/>
        <end position="347"/>
    </location>
</feature>
<sequence>MALVAALDACLRSADAAFLAQTDAQLMPLLDAFFSHATRLQAHRDQLKALPKDAHDALDTEARLVFLLYMRVFALLKKQQSDKTLLDSLMHMTRIVPFCQLYAQNNGPTVQAFVDELVDRVDGFDTHVGKLHDVYLTHLQHVHAAVQQDKRTQVLDLIHSIYEISLSLRGLFTSKSLSSLLLLNNGKDPEQIVQSESLLRALVVCYESDLPMLQRHLVKLDEKVLGRFMDLLMTKQDEGNPDEVLLEVLHIISHCCEDDNAEQGSYLSDLWHLCDYKTKISSFLESGEVESDHLSYLEMIADGLPRRRIVPVGMDSEKKLGTEKPSHDLAQAKGHAEASVHYEEEEKEDYNHGEDAALLTSMVHQVKDFFPDLGDGYVELCLLSSQKQLEVVINFLLESNPPPALLDVPRDLSRSDPTFSLLEAQLTGKPPAPAKASKAKSDEQKLDPTRVWVGKKPQEKHYDPQIAKKDADLVNKTKKIADMIVEEEEIMAGMVPFLKLDEYDDDYNDEFEDYEPFSVHDSGLGDNQDSIRKHNRLLLAREAEDAFWESMKNKNHQYAANNDDEEDDDDEEEKVNASNTAKASFRPPTGQQTTQKQQPMPTRNPQQKQNPANKKNAAATPKNNGQKALTAADSAGTPPMTKEQELRARARNAKNKAKVGNHNRKDRALKKQG</sequence>
<feature type="domain" description="CUE" evidence="2">
    <location>
        <begin position="358"/>
        <end position="401"/>
    </location>
</feature>
<dbReference type="HOGENOM" id="CLU_013045_0_0_1"/>
<dbReference type="InterPro" id="IPR041800">
    <property type="entry name" value="ASCC2_CUE"/>
</dbReference>
<reference evidence="3" key="3">
    <citation type="submission" date="2015-02" db="UniProtKB">
        <authorList>
            <consortium name="EnsemblProtists"/>
        </authorList>
    </citation>
    <scope>IDENTIFICATION</scope>
    <source>
        <strain evidence="3">DAOM BR144</strain>
    </source>
</reference>
<dbReference type="VEuPathDB" id="FungiDB:PYU1_G012496"/>
<evidence type="ECO:0000313" key="4">
    <source>
        <dbReference type="Proteomes" id="UP000019132"/>
    </source>
</evidence>
<dbReference type="SMART" id="SM00546">
    <property type="entry name" value="CUE"/>
    <property type="match status" value="1"/>
</dbReference>
<evidence type="ECO:0000256" key="1">
    <source>
        <dbReference type="SAM" id="MobiDB-lite"/>
    </source>
</evidence>
<dbReference type="PANTHER" id="PTHR21494:SF0">
    <property type="entry name" value="ACTIVATING SIGNAL COINTEGRATOR 1 COMPLEX SUBUNIT 2"/>
    <property type="match status" value="1"/>
</dbReference>
<dbReference type="Pfam" id="PF02845">
    <property type="entry name" value="CUE"/>
    <property type="match status" value="1"/>
</dbReference>
<dbReference type="SUPFAM" id="SSF46934">
    <property type="entry name" value="UBA-like"/>
    <property type="match status" value="1"/>
</dbReference>
<dbReference type="PANTHER" id="PTHR21494">
    <property type="entry name" value="ACTIVATING SIGNAL COINTEGRATOR 1 COMPLEX SUBUNIT 2 ASC-1 COMPLEX SUBUNIT P100"/>
    <property type="match status" value="1"/>
</dbReference>
<dbReference type="InterPro" id="IPR003892">
    <property type="entry name" value="CUE"/>
</dbReference>
<feature type="compositionally biased region" description="Basic residues" evidence="1">
    <location>
        <begin position="649"/>
        <end position="673"/>
    </location>
</feature>
<dbReference type="InParanoid" id="K3X5M3"/>
<reference evidence="4" key="2">
    <citation type="submission" date="2010-04" db="EMBL/GenBank/DDBJ databases">
        <authorList>
            <person name="Buell R."/>
            <person name="Hamilton J."/>
            <person name="Hostetler J."/>
        </authorList>
    </citation>
    <scope>NUCLEOTIDE SEQUENCE [LARGE SCALE GENOMIC DNA]</scope>
    <source>
        <strain evidence="4">DAOM:BR144</strain>
    </source>
</reference>
<name>K3X5M3_GLOUD</name>
<organism evidence="3 4">
    <name type="scientific">Globisporangium ultimum (strain ATCC 200006 / CBS 805.95 / DAOM BR144)</name>
    <name type="common">Pythium ultimum</name>
    <dbReference type="NCBI Taxonomy" id="431595"/>
    <lineage>
        <taxon>Eukaryota</taxon>
        <taxon>Sar</taxon>
        <taxon>Stramenopiles</taxon>
        <taxon>Oomycota</taxon>
        <taxon>Peronosporomycetes</taxon>
        <taxon>Pythiales</taxon>
        <taxon>Pythiaceae</taxon>
        <taxon>Globisporangium</taxon>
    </lineage>
</organism>
<proteinExistence type="predicted"/>
<dbReference type="eggNOG" id="ENOG502RV16">
    <property type="taxonomic scope" value="Eukaryota"/>
</dbReference>
<feature type="compositionally biased region" description="Low complexity" evidence="1">
    <location>
        <begin position="587"/>
        <end position="624"/>
    </location>
</feature>
<feature type="compositionally biased region" description="Acidic residues" evidence="1">
    <location>
        <begin position="562"/>
        <end position="573"/>
    </location>
</feature>
<accession>K3X5M3</accession>
<evidence type="ECO:0000259" key="2">
    <source>
        <dbReference type="PROSITE" id="PS51140"/>
    </source>
</evidence>
<dbReference type="AlphaFoldDB" id="K3X5M3"/>
<dbReference type="Proteomes" id="UP000019132">
    <property type="component" value="Unassembled WGS sequence"/>
</dbReference>
<dbReference type="InterPro" id="IPR009060">
    <property type="entry name" value="UBA-like_sf"/>
</dbReference>
<reference evidence="4" key="1">
    <citation type="journal article" date="2010" name="Genome Biol.">
        <title>Genome sequence of the necrotrophic plant pathogen Pythium ultimum reveals original pathogenicity mechanisms and effector repertoire.</title>
        <authorList>
            <person name="Levesque C.A."/>
            <person name="Brouwer H."/>
            <person name="Cano L."/>
            <person name="Hamilton J.P."/>
            <person name="Holt C."/>
            <person name="Huitema E."/>
            <person name="Raffaele S."/>
            <person name="Robideau G.P."/>
            <person name="Thines M."/>
            <person name="Win J."/>
            <person name="Zerillo M.M."/>
            <person name="Beakes G.W."/>
            <person name="Boore J.L."/>
            <person name="Busam D."/>
            <person name="Dumas B."/>
            <person name="Ferriera S."/>
            <person name="Fuerstenberg S.I."/>
            <person name="Gachon C.M."/>
            <person name="Gaulin E."/>
            <person name="Govers F."/>
            <person name="Grenville-Briggs L."/>
            <person name="Horner N."/>
            <person name="Hostetler J."/>
            <person name="Jiang R.H."/>
            <person name="Johnson J."/>
            <person name="Krajaejun T."/>
            <person name="Lin H."/>
            <person name="Meijer H.J."/>
            <person name="Moore B."/>
            <person name="Morris P."/>
            <person name="Phuntmart V."/>
            <person name="Puiu D."/>
            <person name="Shetty J."/>
            <person name="Stajich J.E."/>
            <person name="Tripathy S."/>
            <person name="Wawra S."/>
            <person name="van West P."/>
            <person name="Whitty B.R."/>
            <person name="Coutinho P.M."/>
            <person name="Henrissat B."/>
            <person name="Martin F."/>
            <person name="Thomas P.D."/>
            <person name="Tyler B.M."/>
            <person name="De Vries R.P."/>
            <person name="Kamoun S."/>
            <person name="Yandell M."/>
            <person name="Tisserat N."/>
            <person name="Buell C.R."/>
        </authorList>
    </citation>
    <scope>NUCLEOTIDE SEQUENCE</scope>
    <source>
        <strain evidence="4">DAOM:BR144</strain>
    </source>
</reference>